<reference evidence="5 6" key="1">
    <citation type="submission" date="2020-04" db="EMBL/GenBank/DDBJ databases">
        <title>Genome sequencing of novel species.</title>
        <authorList>
            <person name="Heo J."/>
            <person name="Kim S.-J."/>
            <person name="Kim J.-S."/>
            <person name="Hong S.-B."/>
            <person name="Kwon S.-W."/>
        </authorList>
    </citation>
    <scope>NUCLEOTIDE SEQUENCE [LARGE SCALE GENOMIC DNA]</scope>
    <source>
        <strain evidence="5 6">CJU-R4</strain>
    </source>
</reference>
<dbReference type="InterPro" id="IPR002641">
    <property type="entry name" value="PNPLA_dom"/>
</dbReference>
<keyword evidence="6" id="KW-1185">Reference proteome</keyword>
<dbReference type="SUPFAM" id="SSF52151">
    <property type="entry name" value="FabD/lysophospholipase-like"/>
    <property type="match status" value="1"/>
</dbReference>
<dbReference type="Gene3D" id="3.40.1090.10">
    <property type="entry name" value="Cytosolic phospholipase A2 catalytic domain"/>
    <property type="match status" value="1"/>
</dbReference>
<feature type="short sequence motif" description="GXSXG" evidence="3">
    <location>
        <begin position="57"/>
        <end position="61"/>
    </location>
</feature>
<dbReference type="GO" id="GO:0004620">
    <property type="term" value="F:phospholipase activity"/>
    <property type="evidence" value="ECO:0007669"/>
    <property type="project" value="TreeGrafter"/>
</dbReference>
<proteinExistence type="inferred from homology"/>
<feature type="domain" description="PNPLA" evidence="4">
    <location>
        <begin position="5"/>
        <end position="217"/>
    </location>
</feature>
<dbReference type="InterPro" id="IPR016035">
    <property type="entry name" value="Acyl_Trfase/lysoPLipase"/>
</dbReference>
<feature type="short sequence motif" description="DGA/G" evidence="3">
    <location>
        <begin position="204"/>
        <end position="206"/>
    </location>
</feature>
<keyword evidence="3" id="KW-0442">Lipid degradation</keyword>
<name>A0A7L5DN74_9BACT</name>
<organism evidence="5 6">
    <name type="scientific">Spirosoma rhododendri</name>
    <dbReference type="NCBI Taxonomy" id="2728024"/>
    <lineage>
        <taxon>Bacteria</taxon>
        <taxon>Pseudomonadati</taxon>
        <taxon>Bacteroidota</taxon>
        <taxon>Cytophagia</taxon>
        <taxon>Cytophagales</taxon>
        <taxon>Cytophagaceae</taxon>
        <taxon>Spirosoma</taxon>
    </lineage>
</organism>
<dbReference type="GO" id="GO:0047372">
    <property type="term" value="F:monoacylglycerol lipase activity"/>
    <property type="evidence" value="ECO:0007669"/>
    <property type="project" value="TreeGrafter"/>
</dbReference>
<evidence type="ECO:0000256" key="2">
    <source>
        <dbReference type="ARBA" id="ARBA00023098"/>
    </source>
</evidence>
<evidence type="ECO:0000256" key="1">
    <source>
        <dbReference type="ARBA" id="ARBA00010240"/>
    </source>
</evidence>
<accession>A0A7L5DN74</accession>
<dbReference type="KEGG" id="srho:HH216_16920"/>
<dbReference type="PANTHER" id="PTHR32176">
    <property type="entry name" value="XYLOSE ISOMERASE"/>
    <property type="match status" value="1"/>
</dbReference>
<dbReference type="Proteomes" id="UP000501128">
    <property type="component" value="Chromosome"/>
</dbReference>
<sequence length="353" mass="39206">MYTILSIDGGGIRGIIPGQVLVTLEEKLAKKIAQNTDLQQQFSDTPRIADFFDFIAGTSTGGILTSLYLCPDSKQPDRPRFSAQQAVNLYLEHGDEIFEIPVWKKVQSADGVLDEKHDAAQLERALRRFLGNTKLSELLRPCLITSYDIRRRRTHFFNQNDARKRGNSHDFYVRDVARATSAAPTYFETAMVHSLDEVGYPLIDGGVFANNPSLCAYSEVRNMYPKLTAKDLLIVSLGTGSEAEPYPYKVAKDWGSIGWVRPVIDIMMSGAAEVTDYHLAKMYEAVKHPEQYIRIQPSDLGDADMAMDNATPKNMKALLEVGKITATNCASTLDKLADTLINHRLKTAAPAAN</sequence>
<feature type="active site" description="Proton acceptor" evidence="3">
    <location>
        <position position="204"/>
    </location>
</feature>
<dbReference type="PANTHER" id="PTHR32176:SF92">
    <property type="entry name" value="XYLOSE ISOMERASE"/>
    <property type="match status" value="1"/>
</dbReference>
<dbReference type="EMBL" id="CP051677">
    <property type="protein sequence ID" value="QJD79909.1"/>
    <property type="molecule type" value="Genomic_DNA"/>
</dbReference>
<evidence type="ECO:0000313" key="6">
    <source>
        <dbReference type="Proteomes" id="UP000501128"/>
    </source>
</evidence>
<evidence type="ECO:0000256" key="3">
    <source>
        <dbReference type="PROSITE-ProRule" id="PRU01161"/>
    </source>
</evidence>
<dbReference type="AlphaFoldDB" id="A0A7L5DN74"/>
<feature type="short sequence motif" description="GXGXXG" evidence="3">
    <location>
        <begin position="9"/>
        <end position="14"/>
    </location>
</feature>
<feature type="active site" description="Nucleophile" evidence="3">
    <location>
        <position position="59"/>
    </location>
</feature>
<keyword evidence="3" id="KW-0378">Hydrolase</keyword>
<dbReference type="PROSITE" id="PS51635">
    <property type="entry name" value="PNPLA"/>
    <property type="match status" value="1"/>
</dbReference>
<keyword evidence="2 3" id="KW-0443">Lipid metabolism</keyword>
<comment type="similarity">
    <text evidence="1">Belongs to the patatin family.</text>
</comment>
<gene>
    <name evidence="5" type="ORF">HH216_16920</name>
</gene>
<dbReference type="Pfam" id="PF01734">
    <property type="entry name" value="Patatin"/>
    <property type="match status" value="1"/>
</dbReference>
<dbReference type="GO" id="GO:0016042">
    <property type="term" value="P:lipid catabolic process"/>
    <property type="evidence" value="ECO:0007669"/>
    <property type="project" value="UniProtKB-UniRule"/>
</dbReference>
<protein>
    <submittedName>
        <fullName evidence="5">Patatin</fullName>
    </submittedName>
</protein>
<evidence type="ECO:0000313" key="5">
    <source>
        <dbReference type="EMBL" id="QJD79909.1"/>
    </source>
</evidence>
<dbReference type="RefSeq" id="WP_169551870.1">
    <property type="nucleotide sequence ID" value="NZ_CP051677.1"/>
</dbReference>
<evidence type="ECO:0000259" key="4">
    <source>
        <dbReference type="PROSITE" id="PS51635"/>
    </source>
</evidence>